<dbReference type="AlphaFoldDB" id="A0A7I8XPP2"/>
<feature type="region of interest" description="Disordered" evidence="1">
    <location>
        <begin position="1"/>
        <end position="21"/>
    </location>
</feature>
<evidence type="ECO:0000313" key="3">
    <source>
        <dbReference type="Proteomes" id="UP000659654"/>
    </source>
</evidence>
<name>A0A7I8XPP2_BURXY</name>
<comment type="caution">
    <text evidence="2">The sequence shown here is derived from an EMBL/GenBank/DDBJ whole genome shotgun (WGS) entry which is preliminary data.</text>
</comment>
<dbReference type="EMBL" id="CAJFCV020000001">
    <property type="protein sequence ID" value="CAG9088373.1"/>
    <property type="molecule type" value="Genomic_DNA"/>
</dbReference>
<gene>
    <name evidence="2" type="ORF">BXYJ_LOCUS2446</name>
</gene>
<dbReference type="EMBL" id="CAJFDI010000001">
    <property type="protein sequence ID" value="CAD5211473.1"/>
    <property type="molecule type" value="Genomic_DNA"/>
</dbReference>
<proteinExistence type="predicted"/>
<organism evidence="2 3">
    <name type="scientific">Bursaphelenchus xylophilus</name>
    <name type="common">Pinewood nematode worm</name>
    <name type="synonym">Aphelenchoides xylophilus</name>
    <dbReference type="NCBI Taxonomy" id="6326"/>
    <lineage>
        <taxon>Eukaryota</taxon>
        <taxon>Metazoa</taxon>
        <taxon>Ecdysozoa</taxon>
        <taxon>Nematoda</taxon>
        <taxon>Chromadorea</taxon>
        <taxon>Rhabditida</taxon>
        <taxon>Tylenchina</taxon>
        <taxon>Tylenchomorpha</taxon>
        <taxon>Aphelenchoidea</taxon>
        <taxon>Aphelenchoididae</taxon>
        <taxon>Bursaphelenchus</taxon>
    </lineage>
</organism>
<dbReference type="Proteomes" id="UP000582659">
    <property type="component" value="Unassembled WGS sequence"/>
</dbReference>
<evidence type="ECO:0000256" key="1">
    <source>
        <dbReference type="SAM" id="MobiDB-lite"/>
    </source>
</evidence>
<keyword evidence="3" id="KW-1185">Reference proteome</keyword>
<dbReference type="Proteomes" id="UP000659654">
    <property type="component" value="Unassembled WGS sequence"/>
</dbReference>
<protein>
    <submittedName>
        <fullName evidence="2">(pine wood nematode) hypothetical protein</fullName>
    </submittedName>
</protein>
<accession>A0A7I8XPP2</accession>
<sequence length="247" mass="27192">MPDYRPSLRVGSTKLDTTRAANHSPLTTQCVHFSLEPVPSSGVPLSMYTSLSLNFLDVAQDQKARGIKYSYSIGSSHHHSFKFLFSSTSRQISTNYGPQLQQQHADHKGPPLITSETGAWTTSSNMDCTGGDQGLVIGVPRVPLTRNWYPMRISGSAFTSPCENAGKSGTNAGLSVITTKKVEKYIANCHLPKRAEAVDVEDRSTDWMHVQGLGQTFKNRPNPVMTAVSDKPSWSHRYAAEFGNRWC</sequence>
<reference evidence="2" key="1">
    <citation type="submission" date="2020-09" db="EMBL/GenBank/DDBJ databases">
        <authorList>
            <person name="Kikuchi T."/>
        </authorList>
    </citation>
    <scope>NUCLEOTIDE SEQUENCE</scope>
    <source>
        <strain evidence="2">Ka4C1</strain>
    </source>
</reference>
<evidence type="ECO:0000313" key="2">
    <source>
        <dbReference type="EMBL" id="CAD5211473.1"/>
    </source>
</evidence>